<dbReference type="EMBL" id="HG001822">
    <property type="protein sequence ID" value="CDF37238.1"/>
    <property type="molecule type" value="Genomic_DNA"/>
</dbReference>
<dbReference type="PANTHER" id="PTHR12135:SF0">
    <property type="entry name" value="DNA REPAIR PROTEIN COMPLEMENTING XP-C CELLS"/>
    <property type="match status" value="1"/>
</dbReference>
<feature type="domain" description="Rad4 beta-hairpin" evidence="8">
    <location>
        <begin position="539"/>
        <end position="586"/>
    </location>
</feature>
<dbReference type="OrthoDB" id="5635at2759"/>
<keyword evidence="4" id="KW-0234">DNA repair</keyword>
<dbReference type="Proteomes" id="UP000012073">
    <property type="component" value="Unassembled WGS sequence"/>
</dbReference>
<evidence type="ECO:0000256" key="6">
    <source>
        <dbReference type="SAM" id="MobiDB-lite"/>
    </source>
</evidence>
<dbReference type="AlphaFoldDB" id="R7QHI9"/>
<dbReference type="SMART" id="SM01032">
    <property type="entry name" value="BHD_3"/>
    <property type="match status" value="1"/>
</dbReference>
<dbReference type="Pfam" id="PF01841">
    <property type="entry name" value="Transglut_core"/>
    <property type="match status" value="1"/>
</dbReference>
<dbReference type="GO" id="GO:0005737">
    <property type="term" value="C:cytoplasm"/>
    <property type="evidence" value="ECO:0007669"/>
    <property type="project" value="TreeGrafter"/>
</dbReference>
<comment type="subcellular location">
    <subcellularLocation>
        <location evidence="1">Nucleus</location>
    </subcellularLocation>
</comment>
<feature type="compositionally biased region" description="Basic and acidic residues" evidence="6">
    <location>
        <begin position="675"/>
        <end position="704"/>
    </location>
</feature>
<keyword evidence="3" id="KW-0227">DNA damage</keyword>
<feature type="compositionally biased region" description="Basic and acidic residues" evidence="6">
    <location>
        <begin position="114"/>
        <end position="150"/>
    </location>
</feature>
<sequence length="711" mass="80616">MSESQEKANSQQLRAAAVDGVTGAITRGRKRRSRQHDVPRNDIQIGPLTTAKPEQLAAPQRQLQNVSYHKRRRVSLIPGTEVEDEDDSNDEWEEDVHMDTDAVEAAVKLMTQDAEQKKKADDEATADDKGPEKEEPKKSAEEIAEEEKQARARKRAVAARKRKKLLRRHALHLLLSVATLFRLDGAANTDLVSGMALSMLPKDMFLRVESISEDLSRLGLWIRMTFKPTAMIQDLIYGDKVFSRRRLCSAAERAVACISRGAGDVMDIAVAIAALVRSQGFRCRIVIPLQPLQHKLSKATKAKGSGPGGATVVEVNPFNETEAILYSWLEVWCPADKRWIPLDIREGFLSEENPTEVLRKSISRVQCFAERVDLKPVKRDALATSPARRKSTRRTSKRLQTEHLDPVEVPRRALHPALFSHVVAIERGVITDVTWRYTRNSTEVSKARATGKVFEKVLQRFQDECPADADDEAYRLELDEFDALAANEPVPTTLTAFEKHRRYVLERHIKRYEVVHPKFPVIGHFNEEPIYLRSRVHLLHTKDRWIRQMREVMDDAKPMKVVKSKNGSDDTVDLFGKWQTMPLIIPECVDGKVPRNMRGNVDLWTPEHLPKGTVHIKSPFARGAARTLGVDFAPAMTGFELMRGRPVPKIEGIVIAEENEDMIRDAARSSAQVVRERQAKREEEEARAREEQAAREARARERVQRRYGGKG</sequence>
<feature type="domain" description="Rad4 beta-hairpin" evidence="7">
    <location>
        <begin position="486"/>
        <end position="537"/>
    </location>
</feature>
<dbReference type="InterPro" id="IPR038765">
    <property type="entry name" value="Papain-like_cys_pep_sf"/>
</dbReference>
<dbReference type="Gene3D" id="2.20.20.110">
    <property type="entry name" value="Rad4, beta-hairpin domain BHD1"/>
    <property type="match status" value="1"/>
</dbReference>
<evidence type="ECO:0008006" key="12">
    <source>
        <dbReference type="Google" id="ProtNLM"/>
    </source>
</evidence>
<dbReference type="InterPro" id="IPR018327">
    <property type="entry name" value="BHD_2"/>
</dbReference>
<dbReference type="SMART" id="SM01030">
    <property type="entry name" value="BHD_1"/>
    <property type="match status" value="1"/>
</dbReference>
<accession>R7QHI9</accession>
<dbReference type="RefSeq" id="XP_005717057.1">
    <property type="nucleotide sequence ID" value="XM_005717000.1"/>
</dbReference>
<dbReference type="PANTHER" id="PTHR12135">
    <property type="entry name" value="DNA REPAIR PROTEIN XP-C / RAD4"/>
    <property type="match status" value="1"/>
</dbReference>
<evidence type="ECO:0000313" key="11">
    <source>
        <dbReference type="Proteomes" id="UP000012073"/>
    </source>
</evidence>
<evidence type="ECO:0000259" key="8">
    <source>
        <dbReference type="SMART" id="SM01031"/>
    </source>
</evidence>
<keyword evidence="11" id="KW-1185">Reference proteome</keyword>
<dbReference type="InterPro" id="IPR036985">
    <property type="entry name" value="Transglutaminase-like_sf"/>
</dbReference>
<dbReference type="KEGG" id="ccp:CHC_T00005360001"/>
<feature type="region of interest" description="Disordered" evidence="6">
    <location>
        <begin position="675"/>
        <end position="711"/>
    </location>
</feature>
<dbReference type="Pfam" id="PF10403">
    <property type="entry name" value="BHD_1"/>
    <property type="match status" value="1"/>
</dbReference>
<comment type="similarity">
    <text evidence="2">Belongs to the XPC family.</text>
</comment>
<dbReference type="STRING" id="2769.R7QHI9"/>
<dbReference type="Gramene" id="CDF37238">
    <property type="protein sequence ID" value="CDF37238"/>
    <property type="gene ID" value="CHC_T00005360001"/>
</dbReference>
<dbReference type="GO" id="GO:0006289">
    <property type="term" value="P:nucleotide-excision repair"/>
    <property type="evidence" value="ECO:0007669"/>
    <property type="project" value="InterPro"/>
</dbReference>
<dbReference type="InterPro" id="IPR042488">
    <property type="entry name" value="Rad4_BHD3_sf"/>
</dbReference>
<dbReference type="SUPFAM" id="SSF54001">
    <property type="entry name" value="Cysteine proteinases"/>
    <property type="match status" value="1"/>
</dbReference>
<organism evidence="10 11">
    <name type="scientific">Chondrus crispus</name>
    <name type="common">Carrageen Irish moss</name>
    <name type="synonym">Polymorpha crispa</name>
    <dbReference type="NCBI Taxonomy" id="2769"/>
    <lineage>
        <taxon>Eukaryota</taxon>
        <taxon>Rhodophyta</taxon>
        <taxon>Florideophyceae</taxon>
        <taxon>Rhodymeniophycidae</taxon>
        <taxon>Gigartinales</taxon>
        <taxon>Gigartinaceae</taxon>
        <taxon>Chondrus</taxon>
    </lineage>
</organism>
<dbReference type="InterPro" id="IPR018328">
    <property type="entry name" value="Rad4_beta-hairpin_dom3"/>
</dbReference>
<dbReference type="GO" id="GO:0003684">
    <property type="term" value="F:damaged DNA binding"/>
    <property type="evidence" value="ECO:0007669"/>
    <property type="project" value="InterPro"/>
</dbReference>
<keyword evidence="5" id="KW-0539">Nucleus</keyword>
<dbReference type="Pfam" id="PF10405">
    <property type="entry name" value="BHD_3"/>
    <property type="match status" value="1"/>
</dbReference>
<evidence type="ECO:0000256" key="4">
    <source>
        <dbReference type="ARBA" id="ARBA00023204"/>
    </source>
</evidence>
<proteinExistence type="inferred from homology"/>
<reference evidence="11" key="1">
    <citation type="journal article" date="2013" name="Proc. Natl. Acad. Sci. U.S.A.">
        <title>Genome structure and metabolic features in the red seaweed Chondrus crispus shed light on evolution of the Archaeplastida.</title>
        <authorList>
            <person name="Collen J."/>
            <person name="Porcel B."/>
            <person name="Carre W."/>
            <person name="Ball S.G."/>
            <person name="Chaparro C."/>
            <person name="Tonon T."/>
            <person name="Barbeyron T."/>
            <person name="Michel G."/>
            <person name="Noel B."/>
            <person name="Valentin K."/>
            <person name="Elias M."/>
            <person name="Artiguenave F."/>
            <person name="Arun A."/>
            <person name="Aury J.M."/>
            <person name="Barbosa-Neto J.F."/>
            <person name="Bothwell J.H."/>
            <person name="Bouget F.Y."/>
            <person name="Brillet L."/>
            <person name="Cabello-Hurtado F."/>
            <person name="Capella-Gutierrez S."/>
            <person name="Charrier B."/>
            <person name="Cladiere L."/>
            <person name="Cock J.M."/>
            <person name="Coelho S.M."/>
            <person name="Colleoni C."/>
            <person name="Czjzek M."/>
            <person name="Da Silva C."/>
            <person name="Delage L."/>
            <person name="Denoeud F."/>
            <person name="Deschamps P."/>
            <person name="Dittami S.M."/>
            <person name="Gabaldon T."/>
            <person name="Gachon C.M."/>
            <person name="Groisillier A."/>
            <person name="Herve C."/>
            <person name="Jabbari K."/>
            <person name="Katinka M."/>
            <person name="Kloareg B."/>
            <person name="Kowalczyk N."/>
            <person name="Labadie K."/>
            <person name="Leblanc C."/>
            <person name="Lopez P.J."/>
            <person name="McLachlan D.H."/>
            <person name="Meslet-Cladiere L."/>
            <person name="Moustafa A."/>
            <person name="Nehr Z."/>
            <person name="Nyvall Collen P."/>
            <person name="Panaud O."/>
            <person name="Partensky F."/>
            <person name="Poulain J."/>
            <person name="Rensing S.A."/>
            <person name="Rousvoal S."/>
            <person name="Samson G."/>
            <person name="Symeonidi A."/>
            <person name="Weissenbach J."/>
            <person name="Zambounis A."/>
            <person name="Wincker P."/>
            <person name="Boyen C."/>
        </authorList>
    </citation>
    <scope>NUCLEOTIDE SEQUENCE [LARGE SCALE GENOMIC DNA]</scope>
    <source>
        <strain evidence="11">cv. Stackhouse</strain>
    </source>
</reference>
<evidence type="ECO:0000256" key="5">
    <source>
        <dbReference type="ARBA" id="ARBA00023242"/>
    </source>
</evidence>
<dbReference type="InterPro" id="IPR002931">
    <property type="entry name" value="Transglutaminase-like"/>
</dbReference>
<dbReference type="SMART" id="SM01031">
    <property type="entry name" value="BHD_2"/>
    <property type="match status" value="1"/>
</dbReference>
<evidence type="ECO:0000256" key="2">
    <source>
        <dbReference type="ARBA" id="ARBA00009525"/>
    </source>
</evidence>
<dbReference type="GO" id="GO:0003697">
    <property type="term" value="F:single-stranded DNA binding"/>
    <property type="evidence" value="ECO:0007669"/>
    <property type="project" value="TreeGrafter"/>
</dbReference>
<evidence type="ECO:0000256" key="3">
    <source>
        <dbReference type="ARBA" id="ARBA00022763"/>
    </source>
</evidence>
<dbReference type="OMA" id="TEHIHEF"/>
<protein>
    <recommendedName>
        <fullName evidence="12">Rad4 beta-hairpin domain-containing protein</fullName>
    </recommendedName>
</protein>
<evidence type="ECO:0000313" key="10">
    <source>
        <dbReference type="EMBL" id="CDF37238.1"/>
    </source>
</evidence>
<gene>
    <name evidence="10" type="ORF">CHC_T00005360001</name>
</gene>
<feature type="region of interest" description="Disordered" evidence="6">
    <location>
        <begin position="1"/>
        <end position="72"/>
    </location>
</feature>
<dbReference type="Gene3D" id="3.90.260.10">
    <property type="entry name" value="Transglutaminase-like"/>
    <property type="match status" value="1"/>
</dbReference>
<feature type="domain" description="Rad4 beta-hairpin" evidence="9">
    <location>
        <begin position="593"/>
        <end position="667"/>
    </location>
</feature>
<evidence type="ECO:0000256" key="1">
    <source>
        <dbReference type="ARBA" id="ARBA00004123"/>
    </source>
</evidence>
<dbReference type="FunFam" id="3.30.70.2460:FF:000001">
    <property type="entry name" value="DNA repair protein Rad4 family"/>
    <property type="match status" value="1"/>
</dbReference>
<evidence type="ECO:0000259" key="7">
    <source>
        <dbReference type="SMART" id="SM01030"/>
    </source>
</evidence>
<dbReference type="GeneID" id="17324774"/>
<name>R7QHI9_CHOCR</name>
<dbReference type="GO" id="GO:0000111">
    <property type="term" value="C:nucleotide-excision repair factor 2 complex"/>
    <property type="evidence" value="ECO:0007669"/>
    <property type="project" value="TreeGrafter"/>
</dbReference>
<evidence type="ECO:0000259" key="9">
    <source>
        <dbReference type="SMART" id="SM01032"/>
    </source>
</evidence>
<dbReference type="GO" id="GO:0071942">
    <property type="term" value="C:XPC complex"/>
    <property type="evidence" value="ECO:0007669"/>
    <property type="project" value="TreeGrafter"/>
</dbReference>
<dbReference type="InterPro" id="IPR004583">
    <property type="entry name" value="DNA_repair_Rad4"/>
</dbReference>
<dbReference type="Gene3D" id="3.30.70.2460">
    <property type="entry name" value="Rad4, beta-hairpin domain BHD3"/>
    <property type="match status" value="1"/>
</dbReference>
<feature type="region of interest" description="Disordered" evidence="6">
    <location>
        <begin position="112"/>
        <end position="153"/>
    </location>
</feature>
<dbReference type="GO" id="GO:0006298">
    <property type="term" value="P:mismatch repair"/>
    <property type="evidence" value="ECO:0007669"/>
    <property type="project" value="TreeGrafter"/>
</dbReference>
<dbReference type="InterPro" id="IPR018326">
    <property type="entry name" value="Rad4_beta-hairpin_dom1"/>
</dbReference>